<evidence type="ECO:0000256" key="11">
    <source>
        <dbReference type="ARBA" id="ARBA00049399"/>
    </source>
</evidence>
<evidence type="ECO:0000256" key="12">
    <source>
        <dbReference type="RuleBase" id="RU004466"/>
    </source>
</evidence>
<dbReference type="CDD" id="cd00685">
    <property type="entry name" value="Trans_IPPS_HT"/>
    <property type="match status" value="1"/>
</dbReference>
<dbReference type="GO" id="GO:0046872">
    <property type="term" value="F:metal ion binding"/>
    <property type="evidence" value="ECO:0007669"/>
    <property type="project" value="UniProtKB-KW"/>
</dbReference>
<dbReference type="GO" id="GO:0016114">
    <property type="term" value="P:terpenoid biosynthetic process"/>
    <property type="evidence" value="ECO:0007669"/>
    <property type="project" value="UniProtKB-ARBA"/>
</dbReference>
<dbReference type="RefSeq" id="WP_249284815.1">
    <property type="nucleotide sequence ID" value="NZ_JACRSO010000002.1"/>
</dbReference>
<keyword evidence="14" id="KW-1185">Reference proteome</keyword>
<reference evidence="13" key="1">
    <citation type="submission" date="2020-08" db="EMBL/GenBank/DDBJ databases">
        <title>Genome public.</title>
        <authorList>
            <person name="Liu C."/>
            <person name="Sun Q."/>
        </authorList>
    </citation>
    <scope>NUCLEOTIDE SEQUENCE</scope>
    <source>
        <strain evidence="13">NSJ-44</strain>
    </source>
</reference>
<dbReference type="GO" id="GO:0005737">
    <property type="term" value="C:cytoplasm"/>
    <property type="evidence" value="ECO:0007669"/>
    <property type="project" value="UniProtKB-ARBA"/>
</dbReference>
<accession>A0A926CZA4</accession>
<keyword evidence="6" id="KW-0479">Metal-binding</keyword>
<dbReference type="InterPro" id="IPR000092">
    <property type="entry name" value="Polyprenyl_synt"/>
</dbReference>
<evidence type="ECO:0000313" key="13">
    <source>
        <dbReference type="EMBL" id="MBC8528863.1"/>
    </source>
</evidence>
<dbReference type="SFLD" id="SFLDS00005">
    <property type="entry name" value="Isoprenoid_Synthase_Type_I"/>
    <property type="match status" value="1"/>
</dbReference>
<keyword evidence="5 12" id="KW-0808">Transferase</keyword>
<dbReference type="Gene3D" id="1.10.600.10">
    <property type="entry name" value="Farnesyl Diphosphate Synthase"/>
    <property type="match status" value="1"/>
</dbReference>
<evidence type="ECO:0000256" key="5">
    <source>
        <dbReference type="ARBA" id="ARBA00022679"/>
    </source>
</evidence>
<comment type="cofactor">
    <cofactor evidence="1">
        <name>Mg(2+)</name>
        <dbReference type="ChEBI" id="CHEBI:18420"/>
    </cofactor>
</comment>
<evidence type="ECO:0000256" key="7">
    <source>
        <dbReference type="ARBA" id="ARBA00022842"/>
    </source>
</evidence>
<comment type="similarity">
    <text evidence="2 12">Belongs to the FPP/GGPP synthase family.</text>
</comment>
<dbReference type="SFLD" id="SFLDG01017">
    <property type="entry name" value="Polyprenyl_Transferase_Like"/>
    <property type="match status" value="1"/>
</dbReference>
<evidence type="ECO:0000256" key="6">
    <source>
        <dbReference type="ARBA" id="ARBA00022723"/>
    </source>
</evidence>
<dbReference type="PANTHER" id="PTHR43281:SF1">
    <property type="entry name" value="FARNESYL DIPHOSPHATE SYNTHASE"/>
    <property type="match status" value="1"/>
</dbReference>
<dbReference type="Proteomes" id="UP000654279">
    <property type="component" value="Unassembled WGS sequence"/>
</dbReference>
<protein>
    <recommendedName>
        <fullName evidence="4">Farnesyl diphosphate synthase</fullName>
        <ecNumber evidence="3">2.5.1.10</ecNumber>
    </recommendedName>
    <alternativeName>
        <fullName evidence="10">(2E,6E)-farnesyl diphosphate synthase</fullName>
    </alternativeName>
    <alternativeName>
        <fullName evidence="9">Geranyltranstransferase</fullName>
    </alternativeName>
</protein>
<evidence type="ECO:0000256" key="3">
    <source>
        <dbReference type="ARBA" id="ARBA00012439"/>
    </source>
</evidence>
<sequence>MNNYEAYYAQLYALAKEALSHWMENQSAPEPVRSAMNYSLGAGGKRLRPMLVLAGCDLLQGDRAQAMGYACAIEMIHTYSLIHDDMPAMDNDDYRRGKLTCHKVYGEGMAILAGDGLLNSAFEVMAAHMQRFPENLVNHVCALAHIARGAGIEGMIAGQCVDLVGTGDDAQSLTWLHRHKTGALITAALLAGLQLAAPTPEELEALREFGYRLGLQFQIVDDLLDVEGDAQTLGKATGSDAANQKTTYVTLYGSEKARELAREHSQAAVEALEIFGERAWFLRELTMRLLTREQ</sequence>
<organism evidence="13 14">
    <name type="scientific">Luoshenia tenuis</name>
    <dbReference type="NCBI Taxonomy" id="2763654"/>
    <lineage>
        <taxon>Bacteria</taxon>
        <taxon>Bacillati</taxon>
        <taxon>Bacillota</taxon>
        <taxon>Clostridia</taxon>
        <taxon>Christensenellales</taxon>
        <taxon>Christensenellaceae</taxon>
        <taxon>Luoshenia</taxon>
    </lineage>
</organism>
<evidence type="ECO:0000256" key="9">
    <source>
        <dbReference type="ARBA" id="ARBA00032380"/>
    </source>
</evidence>
<dbReference type="FunFam" id="1.10.600.10:FF:000001">
    <property type="entry name" value="Geranylgeranyl diphosphate synthase"/>
    <property type="match status" value="1"/>
</dbReference>
<evidence type="ECO:0000256" key="1">
    <source>
        <dbReference type="ARBA" id="ARBA00001946"/>
    </source>
</evidence>
<gene>
    <name evidence="13" type="ORF">H8699_05440</name>
</gene>
<dbReference type="AlphaFoldDB" id="A0A926CZA4"/>
<name>A0A926CZA4_9FIRM</name>
<keyword evidence="7" id="KW-0460">Magnesium</keyword>
<comment type="caution">
    <text evidence="13">The sequence shown here is derived from an EMBL/GenBank/DDBJ whole genome shotgun (WGS) entry which is preliminary data.</text>
</comment>
<keyword evidence="8" id="KW-0414">Isoprene biosynthesis</keyword>
<comment type="catalytic activity">
    <reaction evidence="11">
        <text>isopentenyl diphosphate + (2E)-geranyl diphosphate = (2E,6E)-farnesyl diphosphate + diphosphate</text>
        <dbReference type="Rhea" id="RHEA:19361"/>
        <dbReference type="ChEBI" id="CHEBI:33019"/>
        <dbReference type="ChEBI" id="CHEBI:58057"/>
        <dbReference type="ChEBI" id="CHEBI:128769"/>
        <dbReference type="ChEBI" id="CHEBI:175763"/>
        <dbReference type="EC" id="2.5.1.10"/>
    </reaction>
</comment>
<evidence type="ECO:0000256" key="8">
    <source>
        <dbReference type="ARBA" id="ARBA00023229"/>
    </source>
</evidence>
<dbReference type="Pfam" id="PF00348">
    <property type="entry name" value="polyprenyl_synt"/>
    <property type="match status" value="1"/>
</dbReference>
<dbReference type="InterPro" id="IPR008949">
    <property type="entry name" value="Isoprenoid_synthase_dom_sf"/>
</dbReference>
<evidence type="ECO:0000256" key="10">
    <source>
        <dbReference type="ARBA" id="ARBA00032873"/>
    </source>
</evidence>
<evidence type="ECO:0000313" key="14">
    <source>
        <dbReference type="Proteomes" id="UP000654279"/>
    </source>
</evidence>
<dbReference type="InterPro" id="IPR033749">
    <property type="entry name" value="Polyprenyl_synt_CS"/>
</dbReference>
<dbReference type="SUPFAM" id="SSF48576">
    <property type="entry name" value="Terpenoid synthases"/>
    <property type="match status" value="1"/>
</dbReference>
<dbReference type="PROSITE" id="PS00444">
    <property type="entry name" value="POLYPRENYL_SYNTHASE_2"/>
    <property type="match status" value="1"/>
</dbReference>
<dbReference type="EC" id="2.5.1.10" evidence="3"/>
<proteinExistence type="inferred from homology"/>
<dbReference type="GO" id="GO:0004337">
    <property type="term" value="F:(2E,6E)-farnesyl diphosphate synthase activity"/>
    <property type="evidence" value="ECO:0007669"/>
    <property type="project" value="UniProtKB-EC"/>
</dbReference>
<evidence type="ECO:0000256" key="2">
    <source>
        <dbReference type="ARBA" id="ARBA00006706"/>
    </source>
</evidence>
<dbReference type="NCBIfam" id="NF045485">
    <property type="entry name" value="FPPsyn"/>
    <property type="match status" value="1"/>
</dbReference>
<dbReference type="InterPro" id="IPR053378">
    <property type="entry name" value="Prenyl_diphosphate_synthase"/>
</dbReference>
<dbReference type="EMBL" id="JACRSO010000002">
    <property type="protein sequence ID" value="MBC8528863.1"/>
    <property type="molecule type" value="Genomic_DNA"/>
</dbReference>
<evidence type="ECO:0000256" key="4">
    <source>
        <dbReference type="ARBA" id="ARBA00015100"/>
    </source>
</evidence>
<dbReference type="PANTHER" id="PTHR43281">
    <property type="entry name" value="FARNESYL DIPHOSPHATE SYNTHASE"/>
    <property type="match status" value="1"/>
</dbReference>
<dbReference type="PROSITE" id="PS00723">
    <property type="entry name" value="POLYPRENYL_SYNTHASE_1"/>
    <property type="match status" value="1"/>
</dbReference>